<dbReference type="Proteomes" id="UP000244924">
    <property type="component" value="Unassembled WGS sequence"/>
</dbReference>
<dbReference type="AlphaFoldDB" id="A0A2R8B5D6"/>
<evidence type="ECO:0000313" key="2">
    <source>
        <dbReference type="Proteomes" id="UP000244924"/>
    </source>
</evidence>
<name>A0A2R8B5D6_9RHOB</name>
<reference evidence="1 2" key="1">
    <citation type="submission" date="2018-03" db="EMBL/GenBank/DDBJ databases">
        <authorList>
            <person name="Keele B.F."/>
        </authorList>
    </citation>
    <scope>NUCLEOTIDE SEQUENCE [LARGE SCALE GENOMIC DNA]</scope>
    <source>
        <strain evidence="1 2">CECT 8626</strain>
    </source>
</reference>
<keyword evidence="2" id="KW-1185">Reference proteome</keyword>
<dbReference type="RefSeq" id="WP_108852176.1">
    <property type="nucleotide sequence ID" value="NZ_OMOQ01000001.1"/>
</dbReference>
<organism evidence="1 2">
    <name type="scientific">Albidovulum aquaemixtae</name>
    <dbReference type="NCBI Taxonomy" id="1542388"/>
    <lineage>
        <taxon>Bacteria</taxon>
        <taxon>Pseudomonadati</taxon>
        <taxon>Pseudomonadota</taxon>
        <taxon>Alphaproteobacteria</taxon>
        <taxon>Rhodobacterales</taxon>
        <taxon>Paracoccaceae</taxon>
        <taxon>Albidovulum</taxon>
    </lineage>
</organism>
<dbReference type="InterPro" id="IPR045516">
    <property type="entry name" value="DUF6477"/>
</dbReference>
<sequence>MSELFSLVAELRRPRLLIRAARAGLQEYNRNRDLKRLTRLADAPSPDRALRLLIEEEARIEATRKAGEAGYSLSRHIELLIAMMGELRLLPRPNGA</sequence>
<dbReference type="Pfam" id="PF20083">
    <property type="entry name" value="DUF6477"/>
    <property type="match status" value="1"/>
</dbReference>
<dbReference type="OrthoDB" id="7875218at2"/>
<dbReference type="EMBL" id="OMOQ01000001">
    <property type="protein sequence ID" value="SPH17772.1"/>
    <property type="molecule type" value="Genomic_DNA"/>
</dbReference>
<accession>A0A2R8B5D6</accession>
<protein>
    <submittedName>
        <fullName evidence="1">Uncharacterized protein</fullName>
    </submittedName>
</protein>
<proteinExistence type="predicted"/>
<evidence type="ECO:0000313" key="1">
    <source>
        <dbReference type="EMBL" id="SPH17772.1"/>
    </source>
</evidence>
<gene>
    <name evidence="1" type="ORF">DEA8626_01299</name>
</gene>